<proteinExistence type="inferred from homology"/>
<feature type="domain" description="Spore germination GerAC-like C-terminal" evidence="8">
    <location>
        <begin position="224"/>
        <end position="389"/>
    </location>
</feature>
<gene>
    <name evidence="10" type="ORF">J2T15_005152</name>
</gene>
<keyword evidence="11" id="KW-1185">Reference proteome</keyword>
<dbReference type="InterPro" id="IPR057336">
    <property type="entry name" value="GerAC_N"/>
</dbReference>
<dbReference type="InterPro" id="IPR038501">
    <property type="entry name" value="Spore_GerAC_C_sf"/>
</dbReference>
<organism evidence="10 11">
    <name type="scientific">Paenibacillus harenae</name>
    <dbReference type="NCBI Taxonomy" id="306543"/>
    <lineage>
        <taxon>Bacteria</taxon>
        <taxon>Bacillati</taxon>
        <taxon>Bacillota</taxon>
        <taxon>Bacilli</taxon>
        <taxon>Bacillales</taxon>
        <taxon>Paenibacillaceae</taxon>
        <taxon>Paenibacillus</taxon>
    </lineage>
</organism>
<evidence type="ECO:0000256" key="5">
    <source>
        <dbReference type="ARBA" id="ARBA00023136"/>
    </source>
</evidence>
<dbReference type="PROSITE" id="PS51257">
    <property type="entry name" value="PROKAR_LIPOPROTEIN"/>
    <property type="match status" value="1"/>
</dbReference>
<evidence type="ECO:0000256" key="2">
    <source>
        <dbReference type="ARBA" id="ARBA00007886"/>
    </source>
</evidence>
<evidence type="ECO:0000256" key="7">
    <source>
        <dbReference type="ARBA" id="ARBA00023288"/>
    </source>
</evidence>
<dbReference type="PANTHER" id="PTHR35789:SF1">
    <property type="entry name" value="SPORE GERMINATION PROTEIN B3"/>
    <property type="match status" value="1"/>
</dbReference>
<evidence type="ECO:0000313" key="11">
    <source>
        <dbReference type="Proteomes" id="UP001229346"/>
    </source>
</evidence>
<accession>A0ABT9U7Q4</accession>
<name>A0ABT9U7Q4_PAEHA</name>
<evidence type="ECO:0000256" key="6">
    <source>
        <dbReference type="ARBA" id="ARBA00023139"/>
    </source>
</evidence>
<dbReference type="Pfam" id="PF05504">
    <property type="entry name" value="Spore_GerAC"/>
    <property type="match status" value="1"/>
</dbReference>
<keyword evidence="5" id="KW-0472">Membrane</keyword>
<evidence type="ECO:0000256" key="4">
    <source>
        <dbReference type="ARBA" id="ARBA00022729"/>
    </source>
</evidence>
<dbReference type="InterPro" id="IPR046953">
    <property type="entry name" value="Spore_GerAC-like_C"/>
</dbReference>
<evidence type="ECO:0000313" key="10">
    <source>
        <dbReference type="EMBL" id="MDQ0115685.1"/>
    </source>
</evidence>
<comment type="caution">
    <text evidence="10">The sequence shown here is derived from an EMBL/GenBank/DDBJ whole genome shotgun (WGS) entry which is preliminary data.</text>
</comment>
<keyword evidence="6" id="KW-0564">Palmitate</keyword>
<dbReference type="InterPro" id="IPR008844">
    <property type="entry name" value="Spore_GerAC-like"/>
</dbReference>
<dbReference type="EMBL" id="JAUSSU010000012">
    <property type="protein sequence ID" value="MDQ0115685.1"/>
    <property type="molecule type" value="Genomic_DNA"/>
</dbReference>
<dbReference type="RefSeq" id="WP_307207544.1">
    <property type="nucleotide sequence ID" value="NZ_JAUSSU010000012.1"/>
</dbReference>
<dbReference type="PANTHER" id="PTHR35789">
    <property type="entry name" value="SPORE GERMINATION PROTEIN B3"/>
    <property type="match status" value="1"/>
</dbReference>
<comment type="similarity">
    <text evidence="2">Belongs to the GerABKC lipoprotein family.</text>
</comment>
<evidence type="ECO:0000256" key="1">
    <source>
        <dbReference type="ARBA" id="ARBA00004635"/>
    </source>
</evidence>
<evidence type="ECO:0000259" key="8">
    <source>
        <dbReference type="Pfam" id="PF05504"/>
    </source>
</evidence>
<dbReference type="Proteomes" id="UP001229346">
    <property type="component" value="Unassembled WGS sequence"/>
</dbReference>
<keyword evidence="7" id="KW-0449">Lipoprotein</keyword>
<dbReference type="Pfam" id="PF25198">
    <property type="entry name" value="Spore_GerAC_N"/>
    <property type="match status" value="1"/>
</dbReference>
<keyword evidence="3" id="KW-0309">Germination</keyword>
<feature type="domain" description="Spore germination protein N-terminal" evidence="9">
    <location>
        <begin position="25"/>
        <end position="197"/>
    </location>
</feature>
<evidence type="ECO:0000256" key="3">
    <source>
        <dbReference type="ARBA" id="ARBA00022544"/>
    </source>
</evidence>
<reference evidence="10 11" key="1">
    <citation type="submission" date="2023-07" db="EMBL/GenBank/DDBJ databases">
        <title>Sorghum-associated microbial communities from plants grown in Nebraska, USA.</title>
        <authorList>
            <person name="Schachtman D."/>
        </authorList>
    </citation>
    <scope>NUCLEOTIDE SEQUENCE [LARGE SCALE GENOMIC DNA]</scope>
    <source>
        <strain evidence="10 11">CC482</strain>
    </source>
</reference>
<protein>
    <submittedName>
        <fullName evidence="10">Spore germination protein KC</fullName>
    </submittedName>
</protein>
<dbReference type="NCBIfam" id="TIGR02887">
    <property type="entry name" value="spore_ger_x_C"/>
    <property type="match status" value="1"/>
</dbReference>
<evidence type="ECO:0000259" key="9">
    <source>
        <dbReference type="Pfam" id="PF25198"/>
    </source>
</evidence>
<dbReference type="Gene3D" id="3.30.300.210">
    <property type="entry name" value="Nutrient germinant receptor protein C, domain 3"/>
    <property type="match status" value="1"/>
</dbReference>
<keyword evidence="4" id="KW-0732">Signal</keyword>
<comment type="subcellular location">
    <subcellularLocation>
        <location evidence="1">Membrane</location>
        <topology evidence="1">Lipid-anchor</topology>
    </subcellularLocation>
</comment>
<sequence length="397" mass="44898">MIRKLFGKAVLILVCMLLLSGCWSRRELNELMIVLGVGMDWEDGEYVVSFQVVNPSEISTLNRSGQRPPTTLYQGRGKTAFEAARSVTAEAPRKVYLGHLQMYVIGEKLARRGISEFMDNTLRDNEMRMDFNLVIAKGMKAEDVLKLFTPLERLPTQNMLHSLKTSEKSWAPTVSVNVDDMLDMLSSEGNELAITGIHLLGSQKKAQHKENIETYQPSSRYRYTGIAVFKKDKLIGWLNEEESKGYSDITDKLDSTSLELPCGEQTYIGIEIISSRSKIEMKIVDGKPEANVSIRTEANVVDRMCKDVDLRDPAVLERLQGEIVKVMKGHAEASVKKAKSLKSDVFGFGNKLGQDYPQYWERVKENWSDEGFPELKVSYHFEAFIRKTGTTGNTTMR</sequence>